<dbReference type="UniPathway" id="UPA00053">
    <property type="reaction ID" value="UER00088"/>
</dbReference>
<evidence type="ECO:0000256" key="1">
    <source>
        <dbReference type="ARBA" id="ARBA00022605"/>
    </source>
</evidence>
<protein>
    <recommendedName>
        <fullName evidence="7">Shikimate kinase</fullName>
        <shortName evidence="7">SK</shortName>
        <ecNumber evidence="7">2.7.1.71</ecNumber>
    </recommendedName>
</protein>
<dbReference type="GO" id="GO:0005524">
    <property type="term" value="F:ATP binding"/>
    <property type="evidence" value="ECO:0007669"/>
    <property type="project" value="UniProtKB-UniRule"/>
</dbReference>
<evidence type="ECO:0000256" key="5">
    <source>
        <dbReference type="ARBA" id="ARBA00022840"/>
    </source>
</evidence>
<dbReference type="EMBL" id="FUYN01000001">
    <property type="protein sequence ID" value="SKB25412.1"/>
    <property type="molecule type" value="Genomic_DNA"/>
</dbReference>
<keyword evidence="4 7" id="KW-0418">Kinase</keyword>
<evidence type="ECO:0000313" key="8">
    <source>
        <dbReference type="EMBL" id="SKB25412.1"/>
    </source>
</evidence>
<comment type="pathway">
    <text evidence="7">Metabolic intermediate biosynthesis; chorismate biosynthesis; chorismate from D-erythrose 4-phosphate and phosphoenolpyruvate: step 5/7.</text>
</comment>
<keyword evidence="3 7" id="KW-0547">Nucleotide-binding</keyword>
<feature type="binding site" evidence="7">
    <location>
        <begin position="11"/>
        <end position="16"/>
    </location>
    <ligand>
        <name>ATP</name>
        <dbReference type="ChEBI" id="CHEBI:30616"/>
    </ligand>
</feature>
<sequence length="166" mass="18837">MKKIAFIGMMGCGKSSIANDISKDLALKLISIDKMVEKELNLSISDIFEKFGEPYFRKIETKVLKNAVINESCIIDCGGGIILDSSNIEILKNNGYSIIFIDRNPEKILEEMDVNNRPLVKDNPTALIKIYNERIGLYKKYSDYIIENNNDYDYAINSVKSLIINL</sequence>
<proteinExistence type="inferred from homology"/>
<feature type="binding site" evidence="7">
    <location>
        <position position="33"/>
    </location>
    <ligand>
        <name>substrate</name>
    </ligand>
</feature>
<feature type="binding site" evidence="7">
    <location>
        <position position="117"/>
    </location>
    <ligand>
        <name>ATP</name>
        <dbReference type="ChEBI" id="CHEBI:30616"/>
    </ligand>
</feature>
<feature type="binding site" evidence="7">
    <location>
        <position position="79"/>
    </location>
    <ligand>
        <name>substrate</name>
    </ligand>
</feature>
<keyword evidence="5 7" id="KW-0067">ATP-binding</keyword>
<keyword evidence="9" id="KW-1185">Reference proteome</keyword>
<dbReference type="InterPro" id="IPR031322">
    <property type="entry name" value="Shikimate/glucono_kinase"/>
</dbReference>
<comment type="subcellular location">
    <subcellularLocation>
        <location evidence="7">Cytoplasm</location>
    </subcellularLocation>
</comment>
<dbReference type="OrthoDB" id="9800332at2"/>
<feature type="binding site" evidence="7">
    <location>
        <position position="57"/>
    </location>
    <ligand>
        <name>substrate</name>
    </ligand>
</feature>
<dbReference type="GO" id="GO:0005829">
    <property type="term" value="C:cytosol"/>
    <property type="evidence" value="ECO:0007669"/>
    <property type="project" value="TreeGrafter"/>
</dbReference>
<dbReference type="PRINTS" id="PR01100">
    <property type="entry name" value="SHIKIMTKNASE"/>
</dbReference>
<dbReference type="InterPro" id="IPR000623">
    <property type="entry name" value="Shikimate_kinase/TSH1"/>
</dbReference>
<dbReference type="EC" id="2.7.1.71" evidence="7"/>
<dbReference type="RefSeq" id="WP_079588291.1">
    <property type="nucleotide sequence ID" value="NZ_FUYN01000001.1"/>
</dbReference>
<evidence type="ECO:0000256" key="2">
    <source>
        <dbReference type="ARBA" id="ARBA00022679"/>
    </source>
</evidence>
<dbReference type="PANTHER" id="PTHR21087">
    <property type="entry name" value="SHIKIMATE KINASE"/>
    <property type="match status" value="1"/>
</dbReference>
<dbReference type="GO" id="GO:0000287">
    <property type="term" value="F:magnesium ion binding"/>
    <property type="evidence" value="ECO:0007669"/>
    <property type="project" value="UniProtKB-UniRule"/>
</dbReference>
<dbReference type="AlphaFoldDB" id="A0A1T4ZRP8"/>
<comment type="catalytic activity">
    <reaction evidence="7">
        <text>shikimate + ATP = 3-phosphoshikimate + ADP + H(+)</text>
        <dbReference type="Rhea" id="RHEA:13121"/>
        <dbReference type="ChEBI" id="CHEBI:15378"/>
        <dbReference type="ChEBI" id="CHEBI:30616"/>
        <dbReference type="ChEBI" id="CHEBI:36208"/>
        <dbReference type="ChEBI" id="CHEBI:145989"/>
        <dbReference type="ChEBI" id="CHEBI:456216"/>
        <dbReference type="EC" id="2.7.1.71"/>
    </reaction>
</comment>
<comment type="caution">
    <text evidence="7">Lacks conserved residue(s) required for the propagation of feature annotation.</text>
</comment>
<dbReference type="Gene3D" id="3.40.50.300">
    <property type="entry name" value="P-loop containing nucleotide triphosphate hydrolases"/>
    <property type="match status" value="1"/>
</dbReference>
<name>A0A1T4ZRP8_9FIRM</name>
<evidence type="ECO:0000256" key="6">
    <source>
        <dbReference type="ARBA" id="ARBA00023141"/>
    </source>
</evidence>
<keyword evidence="2 7" id="KW-0808">Transferase</keyword>
<dbReference type="PANTHER" id="PTHR21087:SF16">
    <property type="entry name" value="SHIKIMATE KINASE 1, CHLOROPLASTIC"/>
    <property type="match status" value="1"/>
</dbReference>
<reference evidence="9" key="1">
    <citation type="submission" date="2017-02" db="EMBL/GenBank/DDBJ databases">
        <authorList>
            <person name="Varghese N."/>
            <person name="Submissions S."/>
        </authorList>
    </citation>
    <scope>NUCLEOTIDE SEQUENCE [LARGE SCALE GENOMIC DNA]</scope>
    <source>
        <strain evidence="9">ATCC 35199</strain>
    </source>
</reference>
<keyword evidence="7" id="KW-0460">Magnesium</keyword>
<comment type="cofactor">
    <cofactor evidence="7">
        <name>Mg(2+)</name>
        <dbReference type="ChEBI" id="CHEBI:18420"/>
    </cofactor>
    <text evidence="7">Binds 1 Mg(2+) ion per subunit.</text>
</comment>
<evidence type="ECO:0000256" key="7">
    <source>
        <dbReference type="HAMAP-Rule" id="MF_00109"/>
    </source>
</evidence>
<feature type="binding site" evidence="7">
    <location>
        <position position="134"/>
    </location>
    <ligand>
        <name>substrate</name>
    </ligand>
</feature>
<dbReference type="GO" id="GO:0009073">
    <property type="term" value="P:aromatic amino acid family biosynthetic process"/>
    <property type="evidence" value="ECO:0007669"/>
    <property type="project" value="UniProtKB-KW"/>
</dbReference>
<keyword evidence="1 7" id="KW-0028">Amino-acid biosynthesis</keyword>
<dbReference type="CDD" id="cd00464">
    <property type="entry name" value="SK"/>
    <property type="match status" value="1"/>
</dbReference>
<evidence type="ECO:0000256" key="3">
    <source>
        <dbReference type="ARBA" id="ARBA00022741"/>
    </source>
</evidence>
<keyword evidence="7" id="KW-0479">Metal-binding</keyword>
<comment type="subunit">
    <text evidence="7">Monomer.</text>
</comment>
<accession>A0A1T4ZRP8</accession>
<keyword evidence="7" id="KW-0963">Cytoplasm</keyword>
<evidence type="ECO:0000313" key="9">
    <source>
        <dbReference type="Proteomes" id="UP000243406"/>
    </source>
</evidence>
<dbReference type="HAMAP" id="MF_00109">
    <property type="entry name" value="Shikimate_kinase"/>
    <property type="match status" value="1"/>
</dbReference>
<dbReference type="Pfam" id="PF01202">
    <property type="entry name" value="SKI"/>
    <property type="match status" value="1"/>
</dbReference>
<dbReference type="GO" id="GO:0004765">
    <property type="term" value="F:shikimate kinase activity"/>
    <property type="evidence" value="ECO:0007669"/>
    <property type="project" value="UniProtKB-UniRule"/>
</dbReference>
<dbReference type="InterPro" id="IPR027417">
    <property type="entry name" value="P-loop_NTPase"/>
</dbReference>
<gene>
    <name evidence="7" type="primary">aroK</name>
    <name evidence="8" type="ORF">SAMN02745120_0300</name>
</gene>
<dbReference type="GO" id="GO:0009423">
    <property type="term" value="P:chorismate biosynthetic process"/>
    <property type="evidence" value="ECO:0007669"/>
    <property type="project" value="UniProtKB-UniRule"/>
</dbReference>
<dbReference type="SUPFAM" id="SSF52540">
    <property type="entry name" value="P-loop containing nucleoside triphosphate hydrolases"/>
    <property type="match status" value="1"/>
</dbReference>
<dbReference type="Proteomes" id="UP000243406">
    <property type="component" value="Unassembled WGS sequence"/>
</dbReference>
<comment type="similarity">
    <text evidence="7">Belongs to the shikimate kinase family.</text>
</comment>
<dbReference type="GO" id="GO:0008652">
    <property type="term" value="P:amino acid biosynthetic process"/>
    <property type="evidence" value="ECO:0007669"/>
    <property type="project" value="UniProtKB-KW"/>
</dbReference>
<organism evidence="8 9">
    <name type="scientific">Acetoanaerobium noterae</name>
    <dbReference type="NCBI Taxonomy" id="745369"/>
    <lineage>
        <taxon>Bacteria</taxon>
        <taxon>Bacillati</taxon>
        <taxon>Bacillota</taxon>
        <taxon>Clostridia</taxon>
        <taxon>Peptostreptococcales</taxon>
        <taxon>Filifactoraceae</taxon>
        <taxon>Acetoanaerobium</taxon>
    </lineage>
</organism>
<evidence type="ECO:0000256" key="4">
    <source>
        <dbReference type="ARBA" id="ARBA00022777"/>
    </source>
</evidence>
<comment type="function">
    <text evidence="7">Catalyzes the specific phosphorylation of the 3-hydroxyl group of shikimic acid using ATP as a cosubstrate.</text>
</comment>
<keyword evidence="6 7" id="KW-0057">Aromatic amino acid biosynthesis</keyword>
<feature type="binding site" evidence="7">
    <location>
        <position position="15"/>
    </location>
    <ligand>
        <name>Mg(2+)</name>
        <dbReference type="ChEBI" id="CHEBI:18420"/>
    </ligand>
</feature>